<feature type="transmembrane region" description="Helical" evidence="8">
    <location>
        <begin position="99"/>
        <end position="119"/>
    </location>
</feature>
<feature type="transmembrane region" description="Helical" evidence="8">
    <location>
        <begin position="317"/>
        <end position="336"/>
    </location>
</feature>
<keyword evidence="2" id="KW-1003">Cell membrane</keyword>
<dbReference type="GO" id="GO:0009103">
    <property type="term" value="P:lipopolysaccharide biosynthetic process"/>
    <property type="evidence" value="ECO:0007669"/>
    <property type="project" value="UniProtKB-ARBA"/>
</dbReference>
<feature type="transmembrane region" description="Helical" evidence="8">
    <location>
        <begin position="164"/>
        <end position="181"/>
    </location>
</feature>
<dbReference type="AlphaFoldDB" id="A0A2H0V0B1"/>
<organism evidence="9 10">
    <name type="scientific">Candidatus Falkowbacteria bacterium CG10_big_fil_rev_8_21_14_0_10_44_15</name>
    <dbReference type="NCBI Taxonomy" id="1974569"/>
    <lineage>
        <taxon>Bacteria</taxon>
        <taxon>Candidatus Falkowiibacteriota</taxon>
    </lineage>
</organism>
<dbReference type="Proteomes" id="UP000228510">
    <property type="component" value="Unassembled WGS sequence"/>
</dbReference>
<dbReference type="PANTHER" id="PTHR33908:SF11">
    <property type="entry name" value="MEMBRANE PROTEIN"/>
    <property type="match status" value="1"/>
</dbReference>
<comment type="subcellular location">
    <subcellularLocation>
        <location evidence="1">Cell membrane</location>
        <topology evidence="1">Multi-pass membrane protein</topology>
    </subcellularLocation>
</comment>
<dbReference type="GO" id="GO:0016763">
    <property type="term" value="F:pentosyltransferase activity"/>
    <property type="evidence" value="ECO:0007669"/>
    <property type="project" value="TreeGrafter"/>
</dbReference>
<dbReference type="InterPro" id="IPR050297">
    <property type="entry name" value="LipidA_mod_glycosyltrf_83"/>
</dbReference>
<evidence type="ECO:0000313" key="9">
    <source>
        <dbReference type="EMBL" id="PIR92495.1"/>
    </source>
</evidence>
<keyword evidence="5 8" id="KW-0812">Transmembrane</keyword>
<comment type="caution">
    <text evidence="9">The sequence shown here is derived from an EMBL/GenBank/DDBJ whole genome shotgun (WGS) entry which is preliminary data.</text>
</comment>
<evidence type="ECO:0000256" key="3">
    <source>
        <dbReference type="ARBA" id="ARBA00022676"/>
    </source>
</evidence>
<proteinExistence type="predicted"/>
<evidence type="ECO:0000256" key="6">
    <source>
        <dbReference type="ARBA" id="ARBA00022989"/>
    </source>
</evidence>
<protein>
    <submittedName>
        <fullName evidence="9">Uncharacterized protein</fullName>
    </submittedName>
</protein>
<dbReference type="EMBL" id="PFAT01000021">
    <property type="protein sequence ID" value="PIR92495.1"/>
    <property type="molecule type" value="Genomic_DNA"/>
</dbReference>
<feature type="transmembrane region" description="Helical" evidence="8">
    <location>
        <begin position="398"/>
        <end position="415"/>
    </location>
</feature>
<keyword evidence="3" id="KW-0328">Glycosyltransferase</keyword>
<keyword evidence="4" id="KW-0808">Transferase</keyword>
<keyword evidence="6 8" id="KW-1133">Transmembrane helix</keyword>
<evidence type="ECO:0000256" key="4">
    <source>
        <dbReference type="ARBA" id="ARBA00022679"/>
    </source>
</evidence>
<sequence>MKRRIKSHIKLKLKLIFRIMFAIRQYVAKYINYHTALIAILAIAFLLHIPGLFYSFPLKNTVGDEVTTMGAIFKMMDDQSLRPDYQSFYHLPVTAYAQLPFYAALVLFLKFSGLFADFTELKKFVILDYGYFLPFARLITALFATAAGYLMYKLANRIFVNKKVAVLASFLLSFNLMFFQVTHFARAWALQILLLLTAVYVYYVFFTKDKPRAKDYFLISLVTALALGVHLASALVYLIFLTLYFNKHHWRDFVSLRPGWWSRYRHFVYLQLYIIGWLGLWYYLNPTGFLIYLQQPGIESVSRDWTLWSNIAFYGKIFFNYDAWLAVAAIPALILFYKRYPALCFGFVAFILAWVISIAYSIHSEPRFIIATIPFLILPVSYFLVWLADRLAKSWQRLLWYLVIIVIVMYLPLLWTKDILKPNTLLLARRWILDNVPSDAVILSGNPYLDLPENQAAALYLRALSPKKDTVERRFIIAADPLDLPKPRYFVVTAQGLGGIADSFKDILPDLQYAVISFWNNEERAVVRRNASALNMNLLQAYYPLSAPADAADIANNMLHPYADLRQVEKTGPFVEIYKVN</sequence>
<keyword evidence="7 8" id="KW-0472">Membrane</keyword>
<feature type="transmembrane region" description="Helical" evidence="8">
    <location>
        <begin position="131"/>
        <end position="152"/>
    </location>
</feature>
<evidence type="ECO:0000256" key="1">
    <source>
        <dbReference type="ARBA" id="ARBA00004651"/>
    </source>
</evidence>
<dbReference type="GO" id="GO:0005886">
    <property type="term" value="C:plasma membrane"/>
    <property type="evidence" value="ECO:0007669"/>
    <property type="project" value="UniProtKB-SubCell"/>
</dbReference>
<dbReference type="PANTHER" id="PTHR33908">
    <property type="entry name" value="MANNOSYLTRANSFERASE YKCB-RELATED"/>
    <property type="match status" value="1"/>
</dbReference>
<feature type="transmembrane region" description="Helical" evidence="8">
    <location>
        <begin position="188"/>
        <end position="205"/>
    </location>
</feature>
<evidence type="ECO:0000256" key="7">
    <source>
        <dbReference type="ARBA" id="ARBA00023136"/>
    </source>
</evidence>
<name>A0A2H0V0B1_9BACT</name>
<gene>
    <name evidence="9" type="ORF">COU01_01415</name>
</gene>
<feature type="transmembrane region" description="Helical" evidence="8">
    <location>
        <begin position="217"/>
        <end position="245"/>
    </location>
</feature>
<feature type="transmembrane region" description="Helical" evidence="8">
    <location>
        <begin position="343"/>
        <end position="362"/>
    </location>
</feature>
<evidence type="ECO:0000313" key="10">
    <source>
        <dbReference type="Proteomes" id="UP000228510"/>
    </source>
</evidence>
<accession>A0A2H0V0B1</accession>
<feature type="transmembrane region" description="Helical" evidence="8">
    <location>
        <begin position="368"/>
        <end position="386"/>
    </location>
</feature>
<reference evidence="10" key="1">
    <citation type="submission" date="2017-09" db="EMBL/GenBank/DDBJ databases">
        <title>Depth-based differentiation of microbial function through sediment-hosted aquifers and enrichment of novel symbionts in the deep terrestrial subsurface.</title>
        <authorList>
            <person name="Probst A.J."/>
            <person name="Ladd B."/>
            <person name="Jarett J.K."/>
            <person name="Geller-Mcgrath D.E."/>
            <person name="Sieber C.M.K."/>
            <person name="Emerson J.B."/>
            <person name="Anantharaman K."/>
            <person name="Thomas B.C."/>
            <person name="Malmstrom R."/>
            <person name="Stieglmeier M."/>
            <person name="Klingl A."/>
            <person name="Woyke T."/>
            <person name="Ryan C.M."/>
            <person name="Banfield J.F."/>
        </authorList>
    </citation>
    <scope>NUCLEOTIDE SEQUENCE [LARGE SCALE GENOMIC DNA]</scope>
</reference>
<feature type="transmembrane region" description="Helical" evidence="8">
    <location>
        <begin position="266"/>
        <end position="284"/>
    </location>
</feature>
<evidence type="ECO:0000256" key="2">
    <source>
        <dbReference type="ARBA" id="ARBA00022475"/>
    </source>
</evidence>
<evidence type="ECO:0000256" key="5">
    <source>
        <dbReference type="ARBA" id="ARBA00022692"/>
    </source>
</evidence>
<evidence type="ECO:0000256" key="8">
    <source>
        <dbReference type="SAM" id="Phobius"/>
    </source>
</evidence>